<feature type="domain" description="RNA polymerase sigma factor 70 region 4 type 2" evidence="8">
    <location>
        <begin position="121"/>
        <end position="171"/>
    </location>
</feature>
<dbReference type="KEGG" id="blr:BRLA_c030680"/>
<dbReference type="EMBL" id="CP007806">
    <property type="protein sequence ID" value="AIG27380.1"/>
    <property type="molecule type" value="Genomic_DNA"/>
</dbReference>
<dbReference type="AlphaFoldDB" id="A0A075RD94"/>
<dbReference type="InterPro" id="IPR013324">
    <property type="entry name" value="RNA_pol_sigma_r3/r4-like"/>
</dbReference>
<dbReference type="PANTHER" id="PTHR43133:SF60">
    <property type="entry name" value="RNA POLYMERASE SIGMA FACTOR SIGV"/>
    <property type="match status" value="1"/>
</dbReference>
<dbReference type="Gene3D" id="1.10.10.10">
    <property type="entry name" value="Winged helix-like DNA-binding domain superfamily/Winged helix DNA-binding domain"/>
    <property type="match status" value="1"/>
</dbReference>
<evidence type="ECO:0000259" key="7">
    <source>
        <dbReference type="Pfam" id="PF04542"/>
    </source>
</evidence>
<dbReference type="STRING" id="1042163.BRLA_c030680"/>
<dbReference type="Gene3D" id="1.10.1740.10">
    <property type="match status" value="1"/>
</dbReference>
<dbReference type="InterPro" id="IPR039425">
    <property type="entry name" value="RNA_pol_sigma-70-like"/>
</dbReference>
<dbReference type="GO" id="GO:0006352">
    <property type="term" value="P:DNA-templated transcription initiation"/>
    <property type="evidence" value="ECO:0007669"/>
    <property type="project" value="InterPro"/>
</dbReference>
<dbReference type="InterPro" id="IPR036388">
    <property type="entry name" value="WH-like_DNA-bd_sf"/>
</dbReference>
<dbReference type="eggNOG" id="COG1595">
    <property type="taxonomic scope" value="Bacteria"/>
</dbReference>
<dbReference type="SUPFAM" id="SSF88659">
    <property type="entry name" value="Sigma3 and sigma4 domains of RNA polymerase sigma factors"/>
    <property type="match status" value="1"/>
</dbReference>
<dbReference type="HOGENOM" id="CLU_047691_3_1_9"/>
<evidence type="ECO:0000256" key="5">
    <source>
        <dbReference type="ARBA" id="ARBA00023163"/>
    </source>
</evidence>
<name>A0A075RD94_BRELA</name>
<feature type="domain" description="RNA polymerase sigma-70 region 2" evidence="7">
    <location>
        <begin position="19"/>
        <end position="83"/>
    </location>
</feature>
<proteinExistence type="inferred from homology"/>
<dbReference type="RefSeq" id="WP_051876123.1">
    <property type="nucleotide sequence ID" value="NZ_CP007806.1"/>
</dbReference>
<dbReference type="Pfam" id="PF04542">
    <property type="entry name" value="Sigma70_r2"/>
    <property type="match status" value="1"/>
</dbReference>
<keyword evidence="3 6" id="KW-0731">Sigma factor</keyword>
<dbReference type="GO" id="GO:0006950">
    <property type="term" value="P:response to stress"/>
    <property type="evidence" value="ECO:0007669"/>
    <property type="project" value="UniProtKB-ARBA"/>
</dbReference>
<dbReference type="GO" id="GO:0003677">
    <property type="term" value="F:DNA binding"/>
    <property type="evidence" value="ECO:0007669"/>
    <property type="project" value="UniProtKB-KW"/>
</dbReference>
<dbReference type="NCBIfam" id="TIGR02937">
    <property type="entry name" value="sigma70-ECF"/>
    <property type="match status" value="1"/>
</dbReference>
<comment type="similarity">
    <text evidence="1 6">Belongs to the sigma-70 factor family. ECF subfamily.</text>
</comment>
<keyword evidence="2 6" id="KW-0805">Transcription regulation</keyword>
<sequence length="184" mass="22067">MEKAEIALTMSKETIFESLMHEYGPKILNMVYLMIKDQKIAEDITQETFMKAYMNWDYFRGESEPKTWLYRIAINETKKYVRSWSFRTIFSKLTLQSQQQAQSKVTDDTESIFFKQNGAVELRKLVLSLSPDYQQVIILRYYQELEMKEIAFILQIKEEAVRKRLSRARQQIKQMLESRGETWM</sequence>
<reference evidence="9 10" key="1">
    <citation type="journal article" date="2011" name="J. Bacteriol.">
        <title>Genome sequence of Brevibacillus laterosporus LMG 15441, a pathogen of invertebrates.</title>
        <authorList>
            <person name="Djukic M."/>
            <person name="Poehlein A."/>
            <person name="Thurmer A."/>
            <person name="Daniel R."/>
        </authorList>
    </citation>
    <scope>NUCLEOTIDE SEQUENCE [LARGE SCALE GENOMIC DNA]</scope>
    <source>
        <strain evidence="9 10">LMG 15441</strain>
    </source>
</reference>
<dbReference type="InterPro" id="IPR013325">
    <property type="entry name" value="RNA_pol_sigma_r2"/>
</dbReference>
<keyword evidence="4 6" id="KW-0238">DNA-binding</keyword>
<evidence type="ECO:0000313" key="10">
    <source>
        <dbReference type="Proteomes" id="UP000005850"/>
    </source>
</evidence>
<evidence type="ECO:0000256" key="6">
    <source>
        <dbReference type="RuleBase" id="RU000716"/>
    </source>
</evidence>
<dbReference type="CDD" id="cd06171">
    <property type="entry name" value="Sigma70_r4"/>
    <property type="match status" value="1"/>
</dbReference>
<evidence type="ECO:0000256" key="4">
    <source>
        <dbReference type="ARBA" id="ARBA00023125"/>
    </source>
</evidence>
<accession>A0A075RD94</accession>
<dbReference type="InterPro" id="IPR013249">
    <property type="entry name" value="RNA_pol_sigma70_r4_t2"/>
</dbReference>
<evidence type="ECO:0000256" key="1">
    <source>
        <dbReference type="ARBA" id="ARBA00010641"/>
    </source>
</evidence>
<dbReference type="Pfam" id="PF08281">
    <property type="entry name" value="Sigma70_r4_2"/>
    <property type="match status" value="1"/>
</dbReference>
<dbReference type="SUPFAM" id="SSF88946">
    <property type="entry name" value="Sigma2 domain of RNA polymerase sigma factors"/>
    <property type="match status" value="1"/>
</dbReference>
<evidence type="ECO:0000259" key="8">
    <source>
        <dbReference type="Pfam" id="PF08281"/>
    </source>
</evidence>
<organism evidence="9 10">
    <name type="scientific">Brevibacillus laterosporus LMG 15441</name>
    <dbReference type="NCBI Taxonomy" id="1042163"/>
    <lineage>
        <taxon>Bacteria</taxon>
        <taxon>Bacillati</taxon>
        <taxon>Bacillota</taxon>
        <taxon>Bacilli</taxon>
        <taxon>Bacillales</taxon>
        <taxon>Paenibacillaceae</taxon>
        <taxon>Brevibacillus</taxon>
    </lineage>
</organism>
<evidence type="ECO:0000313" key="9">
    <source>
        <dbReference type="EMBL" id="AIG27380.1"/>
    </source>
</evidence>
<evidence type="ECO:0000256" key="2">
    <source>
        <dbReference type="ARBA" id="ARBA00023015"/>
    </source>
</evidence>
<dbReference type="GO" id="GO:0016987">
    <property type="term" value="F:sigma factor activity"/>
    <property type="evidence" value="ECO:0007669"/>
    <property type="project" value="UniProtKB-KW"/>
</dbReference>
<gene>
    <name evidence="9" type="primary">sigW_5</name>
    <name evidence="9" type="ORF">BRLA_c030680</name>
</gene>
<keyword evidence="10" id="KW-1185">Reference proteome</keyword>
<protein>
    <recommendedName>
        <fullName evidence="6">RNA polymerase sigma factor</fullName>
    </recommendedName>
</protein>
<dbReference type="PANTHER" id="PTHR43133">
    <property type="entry name" value="RNA POLYMERASE ECF-TYPE SIGMA FACTO"/>
    <property type="match status" value="1"/>
</dbReference>
<evidence type="ECO:0000256" key="3">
    <source>
        <dbReference type="ARBA" id="ARBA00023082"/>
    </source>
</evidence>
<dbReference type="Proteomes" id="UP000005850">
    <property type="component" value="Chromosome"/>
</dbReference>
<dbReference type="InterPro" id="IPR000838">
    <property type="entry name" value="RNA_pol_sigma70_ECF_CS"/>
</dbReference>
<dbReference type="InterPro" id="IPR007627">
    <property type="entry name" value="RNA_pol_sigma70_r2"/>
</dbReference>
<dbReference type="PROSITE" id="PS01063">
    <property type="entry name" value="SIGMA70_ECF"/>
    <property type="match status" value="1"/>
</dbReference>
<dbReference type="InterPro" id="IPR014284">
    <property type="entry name" value="RNA_pol_sigma-70_dom"/>
</dbReference>
<keyword evidence="5 6" id="KW-0804">Transcription</keyword>